<dbReference type="EC" id="3.6.1.27" evidence="1"/>
<dbReference type="PANTHER" id="PTHR14969">
    <property type="entry name" value="SPHINGOSINE-1-PHOSPHATE PHOSPHOHYDROLASE"/>
    <property type="match status" value="1"/>
</dbReference>
<comment type="catalytic activity">
    <reaction evidence="3">
        <text>di-trans,octa-cis-undecaprenyl diphosphate + H2O = di-trans,octa-cis-undecaprenyl phosphate + phosphate + H(+)</text>
        <dbReference type="Rhea" id="RHEA:28094"/>
        <dbReference type="ChEBI" id="CHEBI:15377"/>
        <dbReference type="ChEBI" id="CHEBI:15378"/>
        <dbReference type="ChEBI" id="CHEBI:43474"/>
        <dbReference type="ChEBI" id="CHEBI:58405"/>
        <dbReference type="ChEBI" id="CHEBI:60392"/>
        <dbReference type="EC" id="3.6.1.27"/>
    </reaction>
</comment>
<dbReference type="RefSeq" id="WP_248938325.1">
    <property type="nucleotide sequence ID" value="NZ_JAKIKS010000001.1"/>
</dbReference>
<evidence type="ECO:0000313" key="5">
    <source>
        <dbReference type="EMBL" id="MCL1122940.1"/>
    </source>
</evidence>
<dbReference type="Gene3D" id="1.20.144.10">
    <property type="entry name" value="Phosphatidic acid phosphatase type 2/haloperoxidase"/>
    <property type="match status" value="1"/>
</dbReference>
<protein>
    <recommendedName>
        <fullName evidence="1">undecaprenyl-diphosphate phosphatase</fullName>
        <ecNumber evidence="1">3.6.1.27</ecNumber>
    </recommendedName>
    <alternativeName>
        <fullName evidence="2">Undecaprenyl pyrophosphate phosphatase</fullName>
    </alternativeName>
</protein>
<dbReference type="InterPro" id="IPR036938">
    <property type="entry name" value="PAP2/HPO_sf"/>
</dbReference>
<dbReference type="CDD" id="cd03394">
    <property type="entry name" value="PAP2_like_5"/>
    <property type="match status" value="1"/>
</dbReference>
<keyword evidence="6" id="KW-1185">Reference proteome</keyword>
<dbReference type="EMBL" id="JAKIKS010000001">
    <property type="protein sequence ID" value="MCL1122940.1"/>
    <property type="molecule type" value="Genomic_DNA"/>
</dbReference>
<feature type="domain" description="Phosphatidic acid phosphatase type 2/haloperoxidase" evidence="4">
    <location>
        <begin position="38"/>
        <end position="138"/>
    </location>
</feature>
<dbReference type="InterPro" id="IPR000326">
    <property type="entry name" value="PAP2/HPO"/>
</dbReference>
<proteinExistence type="predicted"/>
<comment type="caution">
    <text evidence="5">The sequence shown here is derived from an EMBL/GenBank/DDBJ whole genome shotgun (WGS) entry which is preliminary data.</text>
</comment>
<evidence type="ECO:0000259" key="4">
    <source>
        <dbReference type="SMART" id="SM00014"/>
    </source>
</evidence>
<dbReference type="SMART" id="SM00014">
    <property type="entry name" value="acidPPc"/>
    <property type="match status" value="1"/>
</dbReference>
<evidence type="ECO:0000256" key="1">
    <source>
        <dbReference type="ARBA" id="ARBA00012374"/>
    </source>
</evidence>
<evidence type="ECO:0000256" key="2">
    <source>
        <dbReference type="ARBA" id="ARBA00032707"/>
    </source>
</evidence>
<dbReference type="Proteomes" id="UP001203423">
    <property type="component" value="Unassembled WGS sequence"/>
</dbReference>
<reference evidence="5 6" key="1">
    <citation type="submission" date="2022-01" db="EMBL/GenBank/DDBJ databases">
        <title>Whole genome-based taxonomy of the Shewanellaceae.</title>
        <authorList>
            <person name="Martin-Rodriguez A.J."/>
        </authorList>
    </citation>
    <scope>NUCLEOTIDE SEQUENCE [LARGE SCALE GENOMIC DNA]</scope>
    <source>
        <strain evidence="5 6">DSM 17177</strain>
    </source>
</reference>
<organism evidence="5 6">
    <name type="scientific">Shewanella surugensis</name>
    <dbReference type="NCBI Taxonomy" id="212020"/>
    <lineage>
        <taxon>Bacteria</taxon>
        <taxon>Pseudomonadati</taxon>
        <taxon>Pseudomonadota</taxon>
        <taxon>Gammaproteobacteria</taxon>
        <taxon>Alteromonadales</taxon>
        <taxon>Shewanellaceae</taxon>
        <taxon>Shewanella</taxon>
    </lineage>
</organism>
<name>A0ABT0L633_9GAMM</name>
<evidence type="ECO:0000256" key="3">
    <source>
        <dbReference type="ARBA" id="ARBA00047594"/>
    </source>
</evidence>
<dbReference type="SUPFAM" id="SSF48317">
    <property type="entry name" value="Acid phosphatase/Vanadium-dependent haloperoxidase"/>
    <property type="match status" value="1"/>
</dbReference>
<accession>A0ABT0L633</accession>
<dbReference type="Pfam" id="PF01569">
    <property type="entry name" value="PAP2"/>
    <property type="match status" value="1"/>
</dbReference>
<dbReference type="PANTHER" id="PTHR14969:SF13">
    <property type="entry name" value="AT30094P"/>
    <property type="match status" value="1"/>
</dbReference>
<evidence type="ECO:0000313" key="6">
    <source>
        <dbReference type="Proteomes" id="UP001203423"/>
    </source>
</evidence>
<sequence>MSCNQQAHADIERSGDIIHLLLPAAAMSATLIYEDNYKGSIQLIESVGVSRLSVEALKYSIDKTRPDGSNDDSFPSGHTADTFATATFIQQRYGWKWAIPAYIGASYVGYSRINSDQHYLEDVLAGAAIGILSAWYFTEPYQGIKITPIATGQYYGVSVNYTF</sequence>
<gene>
    <name evidence="5" type="ORF">L2764_00200</name>
</gene>